<dbReference type="EC" id="6.3.5.4" evidence="3"/>
<dbReference type="PIRSF" id="PIRSF001589">
    <property type="entry name" value="Asn_synthetase_glu-h"/>
    <property type="match status" value="1"/>
</dbReference>
<accession>A0A9W6I654</accession>
<dbReference type="Gene3D" id="3.40.50.620">
    <property type="entry name" value="HUPs"/>
    <property type="match status" value="1"/>
</dbReference>
<keyword evidence="6" id="KW-0028">Amino-acid biosynthesis</keyword>
<dbReference type="InterPro" id="IPR033738">
    <property type="entry name" value="AsnB_N"/>
</dbReference>
<evidence type="ECO:0000256" key="4">
    <source>
        <dbReference type="ARBA" id="ARBA00022741"/>
    </source>
</evidence>
<dbReference type="InterPro" id="IPR051786">
    <property type="entry name" value="ASN_synthetase/amidase"/>
</dbReference>
<dbReference type="PANTHER" id="PTHR43284:SF1">
    <property type="entry name" value="ASPARAGINE SYNTHETASE"/>
    <property type="match status" value="1"/>
</dbReference>
<keyword evidence="4" id="KW-0547">Nucleotide-binding</keyword>
<comment type="caution">
    <text evidence="11">The sequence shown here is derived from an EMBL/GenBank/DDBJ whole genome shotgun (WGS) entry which is preliminary data.</text>
</comment>
<dbReference type="Pfam" id="PF00733">
    <property type="entry name" value="Asn_synthase"/>
    <property type="match status" value="1"/>
</dbReference>
<dbReference type="GO" id="GO:0004066">
    <property type="term" value="F:asparagine synthase (glutamine-hydrolyzing) activity"/>
    <property type="evidence" value="ECO:0007669"/>
    <property type="project" value="UniProtKB-EC"/>
</dbReference>
<dbReference type="CDD" id="cd00712">
    <property type="entry name" value="AsnB"/>
    <property type="match status" value="1"/>
</dbReference>
<evidence type="ECO:0000256" key="3">
    <source>
        <dbReference type="ARBA" id="ARBA00012737"/>
    </source>
</evidence>
<evidence type="ECO:0000256" key="8">
    <source>
        <dbReference type="ARBA" id="ARBA00048741"/>
    </source>
</evidence>
<organism evidence="11 12">
    <name type="scientific">Streptosporangium carneum</name>
    <dbReference type="NCBI Taxonomy" id="47481"/>
    <lineage>
        <taxon>Bacteria</taxon>
        <taxon>Bacillati</taxon>
        <taxon>Actinomycetota</taxon>
        <taxon>Actinomycetes</taxon>
        <taxon>Streptosporangiales</taxon>
        <taxon>Streptosporangiaceae</taxon>
        <taxon>Streptosporangium</taxon>
    </lineage>
</organism>
<dbReference type="Gene3D" id="3.60.20.10">
    <property type="entry name" value="Glutamine Phosphoribosylpyrophosphate, subunit 1, domain 1"/>
    <property type="match status" value="1"/>
</dbReference>
<dbReference type="GO" id="GO:0006529">
    <property type="term" value="P:asparagine biosynthetic process"/>
    <property type="evidence" value="ECO:0007669"/>
    <property type="project" value="UniProtKB-KW"/>
</dbReference>
<dbReference type="CDD" id="cd01991">
    <property type="entry name" value="Asn_synthase_B_C"/>
    <property type="match status" value="1"/>
</dbReference>
<dbReference type="PANTHER" id="PTHR43284">
    <property type="entry name" value="ASPARAGINE SYNTHETASE (GLUTAMINE-HYDROLYZING)"/>
    <property type="match status" value="1"/>
</dbReference>
<dbReference type="AlphaFoldDB" id="A0A9W6I654"/>
<protein>
    <recommendedName>
        <fullName evidence="3">asparagine synthase (glutamine-hydrolyzing)</fullName>
        <ecNumber evidence="3">6.3.5.4</ecNumber>
    </recommendedName>
</protein>
<dbReference type="InterPro" id="IPR001962">
    <property type="entry name" value="Asn_synthase"/>
</dbReference>
<feature type="site" description="Important for beta-aspartyl-AMP intermediate formation" evidence="9">
    <location>
        <position position="378"/>
    </location>
</feature>
<comment type="similarity">
    <text evidence="2">Belongs to the asparagine synthetase family.</text>
</comment>
<dbReference type="GO" id="GO:0005524">
    <property type="term" value="F:ATP binding"/>
    <property type="evidence" value="ECO:0007669"/>
    <property type="project" value="UniProtKB-KW"/>
</dbReference>
<evidence type="ECO:0000256" key="6">
    <source>
        <dbReference type="ARBA" id="ARBA00022888"/>
    </source>
</evidence>
<dbReference type="Proteomes" id="UP001143474">
    <property type="component" value="Unassembled WGS sequence"/>
</dbReference>
<reference evidence="11" key="2">
    <citation type="submission" date="2023-01" db="EMBL/GenBank/DDBJ databases">
        <authorList>
            <person name="Sun Q."/>
            <person name="Evtushenko L."/>
        </authorList>
    </citation>
    <scope>NUCLEOTIDE SEQUENCE</scope>
    <source>
        <strain evidence="11">VKM Ac-2007</strain>
    </source>
</reference>
<dbReference type="RefSeq" id="WP_271221095.1">
    <property type="nucleotide sequence ID" value="NZ_BAAAVD010000008.1"/>
</dbReference>
<keyword evidence="7" id="KW-0315">Glutamine amidotransferase</keyword>
<comment type="pathway">
    <text evidence="1">Amino-acid biosynthesis; L-asparagine biosynthesis; L-asparagine from L-aspartate (L-Gln route): step 1/1.</text>
</comment>
<feature type="domain" description="Glutamine amidotransferase type-2" evidence="10">
    <location>
        <begin position="2"/>
        <end position="214"/>
    </location>
</feature>
<reference evidence="11" key="1">
    <citation type="journal article" date="2014" name="Int. J. Syst. Evol. Microbiol.">
        <title>Complete genome sequence of Corynebacterium casei LMG S-19264T (=DSM 44701T), isolated from a smear-ripened cheese.</title>
        <authorList>
            <consortium name="US DOE Joint Genome Institute (JGI-PGF)"/>
            <person name="Walter F."/>
            <person name="Albersmeier A."/>
            <person name="Kalinowski J."/>
            <person name="Ruckert C."/>
        </authorList>
    </citation>
    <scope>NUCLEOTIDE SEQUENCE</scope>
    <source>
        <strain evidence="11">VKM Ac-2007</strain>
    </source>
</reference>
<evidence type="ECO:0000256" key="2">
    <source>
        <dbReference type="ARBA" id="ARBA00005752"/>
    </source>
</evidence>
<dbReference type="SUPFAM" id="SSF52402">
    <property type="entry name" value="Adenine nucleotide alpha hydrolases-like"/>
    <property type="match status" value="1"/>
</dbReference>
<dbReference type="InterPro" id="IPR014729">
    <property type="entry name" value="Rossmann-like_a/b/a_fold"/>
</dbReference>
<sequence length="612" mass="67419">MSGLVGWIDFRHDLGTQESVIHAMTNTMQSRGPDAKGIWISRNAALGHRALTVSGLPAEQPLQERIGTETVAVAVAGDIYNLPELAREIEGAGGLLKTGGSPEVLLQAYLLWGDRFVDRVNGVFGFAIWDGRTQKVLLGRDRLGIKPLYYYEYPGGILFASVPKGIMANPRFKARLDLHALPIALQPRLAMPGETPLAGLREVPPGHVLTYAESGLTRRRYWRLTSEPHHDSFDDTARRVRDLLDDVVGRQLTSAGPLSAMLSGGVDSTSIAALAVRRLRQDDADRTLDTYCIQFESDPAHFVATELRPDVDAPYAAAAADFIGSRHHTLTATVHDLLDVVRATRSARDLPGWGQFDASMYLLFRQIRNSSAVALTGEAADEVFGGYPYFFKQDVVERARFPWLGDGPRLSRYLSPELTALIKPEEDERARYSQLMSDVPRLPGEDAENARMREIFYLGLSGPLAVILDRKERMSASLGLDVRVPFCDHRLVEYAWNVPWAMKSKGGVKGLLKAAMADVLPPGTVNRKKSAYPHVQNPSYDRTLIREALWIVNDKASPLAGLFDTAGMNGLIRQISANAIRSELPGGSNQAALLIQLVELHNWVHEYGVSLG</sequence>
<keyword evidence="5" id="KW-0067">ATP-binding</keyword>
<evidence type="ECO:0000313" key="11">
    <source>
        <dbReference type="EMBL" id="GLK12780.1"/>
    </source>
</evidence>
<dbReference type="InterPro" id="IPR017932">
    <property type="entry name" value="GATase_2_dom"/>
</dbReference>
<evidence type="ECO:0000256" key="9">
    <source>
        <dbReference type="PIRSR" id="PIRSR001589-3"/>
    </source>
</evidence>
<dbReference type="GO" id="GO:0005829">
    <property type="term" value="C:cytosol"/>
    <property type="evidence" value="ECO:0007669"/>
    <property type="project" value="TreeGrafter"/>
</dbReference>
<dbReference type="SUPFAM" id="SSF56235">
    <property type="entry name" value="N-terminal nucleophile aminohydrolases (Ntn hydrolases)"/>
    <property type="match status" value="1"/>
</dbReference>
<gene>
    <name evidence="11" type="ORF">GCM10017600_61900</name>
</gene>
<dbReference type="Pfam" id="PF13537">
    <property type="entry name" value="GATase_7"/>
    <property type="match status" value="1"/>
</dbReference>
<evidence type="ECO:0000313" key="12">
    <source>
        <dbReference type="Proteomes" id="UP001143474"/>
    </source>
</evidence>
<evidence type="ECO:0000256" key="5">
    <source>
        <dbReference type="ARBA" id="ARBA00022840"/>
    </source>
</evidence>
<proteinExistence type="inferred from homology"/>
<name>A0A9W6I654_9ACTN</name>
<dbReference type="InterPro" id="IPR006426">
    <property type="entry name" value="Asn_synth_AEB"/>
</dbReference>
<evidence type="ECO:0000259" key="10">
    <source>
        <dbReference type="PROSITE" id="PS51278"/>
    </source>
</evidence>
<dbReference type="EMBL" id="BSEV01000018">
    <property type="protein sequence ID" value="GLK12780.1"/>
    <property type="molecule type" value="Genomic_DNA"/>
</dbReference>
<keyword evidence="6" id="KW-0061">Asparagine biosynthesis</keyword>
<evidence type="ECO:0000256" key="7">
    <source>
        <dbReference type="ARBA" id="ARBA00022962"/>
    </source>
</evidence>
<comment type="catalytic activity">
    <reaction evidence="8">
        <text>L-aspartate + L-glutamine + ATP + H2O = L-asparagine + L-glutamate + AMP + diphosphate + H(+)</text>
        <dbReference type="Rhea" id="RHEA:12228"/>
        <dbReference type="ChEBI" id="CHEBI:15377"/>
        <dbReference type="ChEBI" id="CHEBI:15378"/>
        <dbReference type="ChEBI" id="CHEBI:29985"/>
        <dbReference type="ChEBI" id="CHEBI:29991"/>
        <dbReference type="ChEBI" id="CHEBI:30616"/>
        <dbReference type="ChEBI" id="CHEBI:33019"/>
        <dbReference type="ChEBI" id="CHEBI:58048"/>
        <dbReference type="ChEBI" id="CHEBI:58359"/>
        <dbReference type="ChEBI" id="CHEBI:456215"/>
        <dbReference type="EC" id="6.3.5.4"/>
    </reaction>
</comment>
<dbReference type="NCBIfam" id="TIGR01536">
    <property type="entry name" value="asn_synth_AEB"/>
    <property type="match status" value="1"/>
</dbReference>
<evidence type="ECO:0000256" key="1">
    <source>
        <dbReference type="ARBA" id="ARBA00005187"/>
    </source>
</evidence>
<keyword evidence="12" id="KW-1185">Reference proteome</keyword>
<dbReference type="PROSITE" id="PS51278">
    <property type="entry name" value="GATASE_TYPE_2"/>
    <property type="match status" value="1"/>
</dbReference>
<dbReference type="InterPro" id="IPR029055">
    <property type="entry name" value="Ntn_hydrolases_N"/>
</dbReference>